<dbReference type="AlphaFoldDB" id="A0A139NAX5"/>
<protein>
    <recommendedName>
        <fullName evidence="4">DUF3307 domain-containing protein</fullName>
    </recommendedName>
</protein>
<evidence type="ECO:0000313" key="2">
    <source>
        <dbReference type="EMBL" id="KXT73209.1"/>
    </source>
</evidence>
<dbReference type="PATRIC" id="fig|1302.21.peg.534"/>
<feature type="transmembrane region" description="Helical" evidence="1">
    <location>
        <begin position="214"/>
        <end position="234"/>
    </location>
</feature>
<feature type="transmembrane region" description="Helical" evidence="1">
    <location>
        <begin position="40"/>
        <end position="58"/>
    </location>
</feature>
<organism evidence="2 3">
    <name type="scientific">Streptococcus gordonii</name>
    <dbReference type="NCBI Taxonomy" id="1302"/>
    <lineage>
        <taxon>Bacteria</taxon>
        <taxon>Bacillati</taxon>
        <taxon>Bacillota</taxon>
        <taxon>Bacilli</taxon>
        <taxon>Lactobacillales</taxon>
        <taxon>Streptococcaceae</taxon>
        <taxon>Streptococcus</taxon>
    </lineage>
</organism>
<keyword evidence="1" id="KW-0472">Membrane</keyword>
<proteinExistence type="predicted"/>
<feature type="transmembrane region" description="Helical" evidence="1">
    <location>
        <begin position="118"/>
        <end position="138"/>
    </location>
</feature>
<evidence type="ECO:0008006" key="4">
    <source>
        <dbReference type="Google" id="ProtNLM"/>
    </source>
</evidence>
<dbReference type="InterPro" id="IPR021737">
    <property type="entry name" value="Phage_phiKZ_Orf197"/>
</dbReference>
<dbReference type="EMBL" id="LQRC01000075">
    <property type="protein sequence ID" value="KXT73209.1"/>
    <property type="molecule type" value="Genomic_DNA"/>
</dbReference>
<reference evidence="2 3" key="1">
    <citation type="submission" date="2016-01" db="EMBL/GenBank/DDBJ databases">
        <title>Highly variable Streptococcus oralis are common among viridans streptococci isolated from primates.</title>
        <authorList>
            <person name="Denapaite D."/>
            <person name="Rieger M."/>
            <person name="Koendgen S."/>
            <person name="Brueckner R."/>
            <person name="Ochigava I."/>
            <person name="Kappeler P."/>
            <person name="Maetz-Rensing K."/>
            <person name="Leendertz F."/>
            <person name="Hakenbeck R."/>
        </authorList>
    </citation>
    <scope>NUCLEOTIDE SEQUENCE [LARGE SCALE GENOMIC DNA]</scope>
    <source>
        <strain evidence="2 3">DD07</strain>
    </source>
</reference>
<sequence>MNGFSSIDSYHLFVLLLICHLLSDYYFQSQKMADKKDKNIRVLAFHILLVGLPLFVLTIIIPSLWWKTLIVFLSHALIDYFKPILQRIFKLKTSIIFVLDQVLHLAIIYGLANMNTEFLPSFLPYIFLKTVLFVLLVGKPTNIAFRILFGKFQPETSQELDTIDGAGAMIGFLERLVIGACLLYGQFASIGLVFTAKSIARYNKISESPAFAEYYLIGSLVSILSALLAAWIGIK</sequence>
<gene>
    <name evidence="2" type="ORF">SGODD07_00473</name>
</gene>
<keyword evidence="1" id="KW-0812">Transmembrane</keyword>
<keyword evidence="1" id="KW-1133">Transmembrane helix</keyword>
<evidence type="ECO:0000313" key="3">
    <source>
        <dbReference type="Proteomes" id="UP000070096"/>
    </source>
</evidence>
<feature type="transmembrane region" description="Helical" evidence="1">
    <location>
        <begin position="176"/>
        <end position="194"/>
    </location>
</feature>
<dbReference type="Proteomes" id="UP000070096">
    <property type="component" value="Unassembled WGS sequence"/>
</dbReference>
<evidence type="ECO:0000256" key="1">
    <source>
        <dbReference type="SAM" id="Phobius"/>
    </source>
</evidence>
<name>A0A139NAX5_STRGN</name>
<comment type="caution">
    <text evidence="2">The sequence shown here is derived from an EMBL/GenBank/DDBJ whole genome shotgun (WGS) entry which is preliminary data.</text>
</comment>
<feature type="transmembrane region" description="Helical" evidence="1">
    <location>
        <begin position="12"/>
        <end position="28"/>
    </location>
</feature>
<accession>A0A139NAX5</accession>
<dbReference type="Pfam" id="PF11750">
    <property type="entry name" value="DUF3307"/>
    <property type="match status" value="1"/>
</dbReference>